<dbReference type="EMBL" id="GBRH01178571">
    <property type="protein sequence ID" value="JAE19325.1"/>
    <property type="molecule type" value="Transcribed_RNA"/>
</dbReference>
<dbReference type="AlphaFoldDB" id="A0A0A9G2L3"/>
<proteinExistence type="predicted"/>
<name>A0A0A9G2L3_ARUDO</name>
<sequence length="59" mass="6935">MVQLLKYLKSQLKGVNTHSKQYLRLLFGTKITKRDIFSNKIRNCKGSFFKNKTEVTIPM</sequence>
<reference evidence="1" key="1">
    <citation type="submission" date="2014-09" db="EMBL/GenBank/DDBJ databases">
        <authorList>
            <person name="Magalhaes I.L.F."/>
            <person name="Oliveira U."/>
            <person name="Santos F.R."/>
            <person name="Vidigal T.H.D.A."/>
            <person name="Brescovit A.D."/>
            <person name="Santos A.J."/>
        </authorList>
    </citation>
    <scope>NUCLEOTIDE SEQUENCE</scope>
    <source>
        <tissue evidence="1">Shoot tissue taken approximately 20 cm above the soil surface</tissue>
    </source>
</reference>
<accession>A0A0A9G2L3</accession>
<organism evidence="1">
    <name type="scientific">Arundo donax</name>
    <name type="common">Giant reed</name>
    <name type="synonym">Donax arundinaceus</name>
    <dbReference type="NCBI Taxonomy" id="35708"/>
    <lineage>
        <taxon>Eukaryota</taxon>
        <taxon>Viridiplantae</taxon>
        <taxon>Streptophyta</taxon>
        <taxon>Embryophyta</taxon>
        <taxon>Tracheophyta</taxon>
        <taxon>Spermatophyta</taxon>
        <taxon>Magnoliopsida</taxon>
        <taxon>Liliopsida</taxon>
        <taxon>Poales</taxon>
        <taxon>Poaceae</taxon>
        <taxon>PACMAD clade</taxon>
        <taxon>Arundinoideae</taxon>
        <taxon>Arundineae</taxon>
        <taxon>Arundo</taxon>
    </lineage>
</organism>
<reference evidence="1" key="2">
    <citation type="journal article" date="2015" name="Data Brief">
        <title>Shoot transcriptome of the giant reed, Arundo donax.</title>
        <authorList>
            <person name="Barrero R.A."/>
            <person name="Guerrero F.D."/>
            <person name="Moolhuijzen P."/>
            <person name="Goolsby J.A."/>
            <person name="Tidwell J."/>
            <person name="Bellgard S.E."/>
            <person name="Bellgard M.I."/>
        </authorList>
    </citation>
    <scope>NUCLEOTIDE SEQUENCE</scope>
    <source>
        <tissue evidence="1">Shoot tissue taken approximately 20 cm above the soil surface</tissue>
    </source>
</reference>
<protein>
    <submittedName>
        <fullName evidence="1">Uncharacterized protein</fullName>
    </submittedName>
</protein>
<evidence type="ECO:0000313" key="1">
    <source>
        <dbReference type="EMBL" id="JAE19325.1"/>
    </source>
</evidence>